<dbReference type="Proteomes" id="UP000216033">
    <property type="component" value="Unassembled WGS sequence"/>
</dbReference>
<comment type="caution">
    <text evidence="1">The sequence shown here is derived from an EMBL/GenBank/DDBJ whole genome shotgun (WGS) entry which is preliminary data.</text>
</comment>
<dbReference type="RefSeq" id="WP_052945694.1">
    <property type="nucleotide sequence ID" value="NZ_BAMZ01000008.1"/>
</dbReference>
<sequence>MSTSCTQVSKKQGHALPAGLLPIPVGEGPTPERMEKSVFAQEHSIAGAPLRVLGTVQALLNARDITQDAANAAERWYRDWVFAYVGHIEYPANHTPNTTTRHDDVSWQITRAHAAGRLADVRHALGACAEVRLKLMLVDEMSFMQIGRIIFPHLSDARARLKVSAQCAMLLEQLEGFYAAMRRSAKARTIAHKAGNPAEQVGK</sequence>
<dbReference type="GeneID" id="98301982"/>
<accession>A0A270BIL1</accession>
<dbReference type="EMBL" id="NDFP01000008">
    <property type="protein sequence ID" value="PAL24784.1"/>
    <property type="molecule type" value="Genomic_DNA"/>
</dbReference>
<proteinExistence type="predicted"/>
<gene>
    <name evidence="1" type="ORF">B9K05_08800</name>
</gene>
<evidence type="ECO:0000313" key="1">
    <source>
        <dbReference type="EMBL" id="PAL24784.1"/>
    </source>
</evidence>
<dbReference type="AlphaFoldDB" id="A0A270BIL1"/>
<keyword evidence="2" id="KW-1185">Reference proteome</keyword>
<protein>
    <submittedName>
        <fullName evidence="1">Uncharacterized protein</fullName>
    </submittedName>
</protein>
<name>A0A270BIL1_9PROT</name>
<reference evidence="1 2" key="1">
    <citation type="submission" date="2017-04" db="EMBL/GenBank/DDBJ databases">
        <title>Kefir bacterial isolates.</title>
        <authorList>
            <person name="Kim Y."/>
            <person name="Blasche S."/>
            <person name="Patil K.R."/>
        </authorList>
    </citation>
    <scope>NUCLEOTIDE SEQUENCE [LARGE SCALE GENOMIC DNA]</scope>
    <source>
        <strain evidence="1 2">KR-2</strain>
    </source>
</reference>
<organism evidence="1 2">
    <name type="scientific">Acetobacter syzygii</name>
    <dbReference type="NCBI Taxonomy" id="146476"/>
    <lineage>
        <taxon>Bacteria</taxon>
        <taxon>Pseudomonadati</taxon>
        <taxon>Pseudomonadota</taxon>
        <taxon>Alphaproteobacteria</taxon>
        <taxon>Acetobacterales</taxon>
        <taxon>Acetobacteraceae</taxon>
        <taxon>Acetobacter</taxon>
    </lineage>
</organism>
<evidence type="ECO:0000313" key="2">
    <source>
        <dbReference type="Proteomes" id="UP000216033"/>
    </source>
</evidence>
<dbReference type="STRING" id="1231343.Absy_008_174"/>